<accession>A0A5N5UBK6</accession>
<evidence type="ECO:0000313" key="3">
    <source>
        <dbReference type="EMBL" id="KAB7520118.1"/>
    </source>
</evidence>
<reference evidence="4 5" key="1">
    <citation type="submission" date="2019-10" db="EMBL/GenBank/DDBJ databases">
        <title>Unraveling microbial dark matter from salterns through culturing: the case of the genus Halosegnis.</title>
        <authorList>
            <person name="Duran-Viseras A."/>
            <person name="Andrei A.-S."/>
            <person name="Vera-Gargallo B."/>
            <person name="Ghai R."/>
            <person name="Sanchez-Porro C."/>
            <person name="Ventosa A."/>
        </authorList>
    </citation>
    <scope>NUCLEOTIDE SEQUENCE [LARGE SCALE GENOMIC DNA]</scope>
    <source>
        <strain evidence="2 5">F17-44</strain>
        <strain evidence="1 6">F18-79</strain>
        <strain evidence="3 4">F19-13</strain>
    </source>
</reference>
<keyword evidence="6" id="KW-1185">Reference proteome</keyword>
<sequence>MTDVTAGIDRERAVATIERMLDRASDPLPVPLREIWVAGDIVVGLDPVPRVDIYLTKDLLFKDSPEREAEFEERHGVAGVGKSVRAEWAEEHPDRLRADDSGYVDPAACLVAHLLPDTDDLPIRVTVSNTGFERAVPKRLGKFDDGDDTLPLDPRAALLWADEGDGGTVSASALEKLRDNEFVFATLEQALAMVDDDADTEAAADAIETFDTDGRTIESDVV</sequence>
<dbReference type="EMBL" id="QMDY01000001">
    <property type="protein sequence ID" value="KAB7520118.1"/>
    <property type="molecule type" value="Genomic_DNA"/>
</dbReference>
<dbReference type="AlphaFoldDB" id="A0A5N5UGD6"/>
<dbReference type="Proteomes" id="UP000326865">
    <property type="component" value="Unassembled WGS sequence"/>
</dbReference>
<protein>
    <submittedName>
        <fullName evidence="2">Uncharacterized protein</fullName>
    </submittedName>
</protein>
<organism evidence="2 5">
    <name type="scientific">Halosegnis rubeus</name>
    <dbReference type="NCBI Taxonomy" id="2212850"/>
    <lineage>
        <taxon>Archaea</taxon>
        <taxon>Methanobacteriati</taxon>
        <taxon>Methanobacteriota</taxon>
        <taxon>Stenosarchaea group</taxon>
        <taxon>Halobacteria</taxon>
        <taxon>Halobacteriales</taxon>
        <taxon>Natronomonadaceae</taxon>
        <taxon>Halosegnis</taxon>
    </lineage>
</organism>
<accession>A0A5N5UML1</accession>
<dbReference type="EMBL" id="QKKZ01000001">
    <property type="protein sequence ID" value="KAB7516035.1"/>
    <property type="molecule type" value="Genomic_DNA"/>
</dbReference>
<dbReference type="Pfam" id="PF23378">
    <property type="entry name" value="DUF7095"/>
    <property type="match status" value="1"/>
</dbReference>
<evidence type="ECO:0000313" key="1">
    <source>
        <dbReference type="EMBL" id="KAB7516035.1"/>
    </source>
</evidence>
<dbReference type="Proteomes" id="UP000326207">
    <property type="component" value="Unassembled WGS sequence"/>
</dbReference>
<dbReference type="RefSeq" id="WP_152119637.1">
    <property type="nucleotide sequence ID" value="NZ_QJOW01000002.1"/>
</dbReference>
<gene>
    <name evidence="1" type="ORF">DM867_02515</name>
    <name evidence="2" type="ORF">DMP03_05130</name>
    <name evidence="3" type="ORF">DP108_02385</name>
</gene>
<evidence type="ECO:0000313" key="5">
    <source>
        <dbReference type="Proteomes" id="UP000326302"/>
    </source>
</evidence>
<dbReference type="InterPro" id="IPR055521">
    <property type="entry name" value="DUF7095"/>
</dbReference>
<evidence type="ECO:0000313" key="6">
    <source>
        <dbReference type="Proteomes" id="UP000326865"/>
    </source>
</evidence>
<evidence type="ECO:0000313" key="2">
    <source>
        <dbReference type="EMBL" id="KAB7516751.1"/>
    </source>
</evidence>
<dbReference type="EMBL" id="QJOW01000002">
    <property type="protein sequence ID" value="KAB7516751.1"/>
    <property type="molecule type" value="Genomic_DNA"/>
</dbReference>
<dbReference type="Proteomes" id="UP000326302">
    <property type="component" value="Unassembled WGS sequence"/>
</dbReference>
<name>A0A5N5UGD6_9EURY</name>
<accession>A0A5N5UGD6</accession>
<comment type="caution">
    <text evidence="2">The sequence shown here is derived from an EMBL/GenBank/DDBJ whole genome shotgun (WGS) entry which is preliminary data.</text>
</comment>
<evidence type="ECO:0000313" key="4">
    <source>
        <dbReference type="Proteomes" id="UP000326207"/>
    </source>
</evidence>
<proteinExistence type="predicted"/>
<dbReference type="OrthoDB" id="338759at2157"/>